<feature type="compositionally biased region" description="Polar residues" evidence="1">
    <location>
        <begin position="403"/>
        <end position="412"/>
    </location>
</feature>
<evidence type="ECO:0000256" key="1">
    <source>
        <dbReference type="SAM" id="MobiDB-lite"/>
    </source>
</evidence>
<dbReference type="GO" id="GO:0032153">
    <property type="term" value="C:cell division site"/>
    <property type="evidence" value="ECO:0007669"/>
    <property type="project" value="TreeGrafter"/>
</dbReference>
<feature type="compositionally biased region" description="Low complexity" evidence="1">
    <location>
        <begin position="213"/>
        <end position="227"/>
    </location>
</feature>
<feature type="compositionally biased region" description="Low complexity" evidence="1">
    <location>
        <begin position="282"/>
        <end position="303"/>
    </location>
</feature>
<name>A0A9P7B2W6_MAUEX</name>
<dbReference type="InterPro" id="IPR011990">
    <property type="entry name" value="TPR-like_helical_dom_sf"/>
</dbReference>
<dbReference type="EMBL" id="PUHR01000272">
    <property type="protein sequence ID" value="KAG0656004.1"/>
    <property type="molecule type" value="Genomic_DNA"/>
</dbReference>
<protein>
    <recommendedName>
        <fullName evidence="4">Protein DSF2</fullName>
    </recommendedName>
</protein>
<feature type="region of interest" description="Disordered" evidence="1">
    <location>
        <begin position="443"/>
        <end position="475"/>
    </location>
</feature>
<dbReference type="SUPFAM" id="SSF81901">
    <property type="entry name" value="HCP-like"/>
    <property type="match status" value="1"/>
</dbReference>
<dbReference type="InterPro" id="IPR052945">
    <property type="entry name" value="Mitotic_Regulator"/>
</dbReference>
<feature type="compositionally biased region" description="Basic and acidic residues" evidence="1">
    <location>
        <begin position="258"/>
        <end position="281"/>
    </location>
</feature>
<dbReference type="Proteomes" id="UP000750334">
    <property type="component" value="Unassembled WGS sequence"/>
</dbReference>
<dbReference type="Gene3D" id="1.25.40.10">
    <property type="entry name" value="Tetratricopeptide repeat domain"/>
    <property type="match status" value="1"/>
</dbReference>
<feature type="compositionally biased region" description="Polar residues" evidence="1">
    <location>
        <begin position="100"/>
        <end position="117"/>
    </location>
</feature>
<dbReference type="PANTHER" id="PTHR43628">
    <property type="entry name" value="ACTIVATOR OF C KINASE PROTEIN 1-RELATED"/>
    <property type="match status" value="1"/>
</dbReference>
<evidence type="ECO:0008006" key="4">
    <source>
        <dbReference type="Google" id="ProtNLM"/>
    </source>
</evidence>
<feature type="compositionally biased region" description="Polar residues" evidence="1">
    <location>
        <begin position="460"/>
        <end position="475"/>
    </location>
</feature>
<feature type="compositionally biased region" description="Polar residues" evidence="1">
    <location>
        <begin position="172"/>
        <end position="189"/>
    </location>
</feature>
<comment type="caution">
    <text evidence="2">The sequence shown here is derived from an EMBL/GenBank/DDBJ whole genome shotgun (WGS) entry which is preliminary data.</text>
</comment>
<dbReference type="GO" id="GO:0010972">
    <property type="term" value="P:negative regulation of G2/M transition of mitotic cell cycle"/>
    <property type="evidence" value="ECO:0007669"/>
    <property type="project" value="TreeGrafter"/>
</dbReference>
<sequence length="665" mass="74586">MRNSAQYNQMRSNQQQMNSATYYNNHIPINMNRNQFTNSAYHQSNNKNNNVPNFERYRLDNSKLSKFNNHHHNNYPVTNNFKNKNGASINNFTYHRDPHSQSQDISKSYNKSGINNERSVHELNRIQSLNDKYNTPNRDSNMTTGSNPLIPAEITDMSMSSSSKSESEPSSAHVTNNKSPYTTPMTSSINAKSTYFNDTFKTPQRFQKKDSESSNTSSNLNSTLALEKPIAQKSHKKKSSLTSFKNLFKTPKSKKSHNKEDSLSKSKSHSENSTKVKDFASKDSNSSLDLTSSNSSLENSPSLGKSNLRKFIFPPNPNLHFDSKANHHNNHSNTMYKDNHYRSLSDMNKHNFSKSVTGASSLQISPSRIPKHKHSISTQSGEATLYLDNNKIVDLESHKISTGLSDVSSQENETSRDEGIPSDIIRSNSPISLSNSLKENILMTPGNETPIEGKKHQRNKSSSQDAIEANNTGQEIQNTNHLITSAINMRIEGKLEASATKLKKACESGNKTAYLLYGLALRHGCGIPEDQKSSLLYIKKATGIESFDEEVFHCDIDPLELEANNSIPSKLEEPLVPALHECGISFLKGYGGEEVDEFKGLKFLEKAASLNHVDSMCLCGIIWSQKSDTRKKDLSKAAAWFRLADKRGANLIGSDWIYKKKYMKK</sequence>
<feature type="region of interest" description="Disordered" evidence="1">
    <location>
        <begin position="205"/>
        <end position="309"/>
    </location>
</feature>
<proteinExistence type="predicted"/>
<organism evidence="2 3">
    <name type="scientific">Maudiozyma exigua</name>
    <name type="common">Yeast</name>
    <name type="synonym">Kazachstania exigua</name>
    <dbReference type="NCBI Taxonomy" id="34358"/>
    <lineage>
        <taxon>Eukaryota</taxon>
        <taxon>Fungi</taxon>
        <taxon>Dikarya</taxon>
        <taxon>Ascomycota</taxon>
        <taxon>Saccharomycotina</taxon>
        <taxon>Saccharomycetes</taxon>
        <taxon>Saccharomycetales</taxon>
        <taxon>Saccharomycetaceae</taxon>
        <taxon>Maudiozyma</taxon>
    </lineage>
</organism>
<dbReference type="PANTHER" id="PTHR43628:SF11">
    <property type="entry name" value="PROTEIN DSF2"/>
    <property type="match status" value="1"/>
</dbReference>
<gene>
    <name evidence="2" type="ORF">C6P45_002813</name>
</gene>
<keyword evidence="3" id="KW-1185">Reference proteome</keyword>
<evidence type="ECO:0000313" key="2">
    <source>
        <dbReference type="EMBL" id="KAG0656004.1"/>
    </source>
</evidence>
<dbReference type="AlphaFoldDB" id="A0A9P7B2W6"/>
<feature type="compositionally biased region" description="Polar residues" evidence="1">
    <location>
        <begin position="125"/>
        <end position="147"/>
    </location>
</feature>
<reference evidence="2 3" key="1">
    <citation type="submission" date="2020-11" db="EMBL/GenBank/DDBJ databases">
        <title>Kefir isolates.</title>
        <authorList>
            <person name="Marcisauskas S."/>
            <person name="Kim Y."/>
            <person name="Blasche S."/>
        </authorList>
    </citation>
    <scope>NUCLEOTIDE SEQUENCE [LARGE SCALE GENOMIC DNA]</scope>
    <source>
        <strain evidence="2 3">OG2</strain>
    </source>
</reference>
<accession>A0A9P7B2W6</accession>
<feature type="compositionally biased region" description="Low complexity" evidence="1">
    <location>
        <begin position="157"/>
        <end position="171"/>
    </location>
</feature>
<feature type="region of interest" description="Disordered" evidence="1">
    <location>
        <begin position="403"/>
        <end position="429"/>
    </location>
</feature>
<feature type="region of interest" description="Disordered" evidence="1">
    <location>
        <begin position="86"/>
        <end position="189"/>
    </location>
</feature>
<dbReference type="OrthoDB" id="2148946at2759"/>
<evidence type="ECO:0000313" key="3">
    <source>
        <dbReference type="Proteomes" id="UP000750334"/>
    </source>
</evidence>